<gene>
    <name evidence="3" type="ORF">RB602_05115</name>
</gene>
<evidence type="ECO:0000313" key="4">
    <source>
        <dbReference type="Proteomes" id="UP001302429"/>
    </source>
</evidence>
<protein>
    <submittedName>
        <fullName evidence="3">FecR domain-containing protein</fullName>
    </submittedName>
</protein>
<feature type="chain" id="PRO_5041703990" evidence="1">
    <location>
        <begin position="28"/>
        <end position="443"/>
    </location>
</feature>
<dbReference type="KEGG" id="acoa:RB602_05115"/>
<sequence length="443" mass="49038">MSLRIPHFALIFMALLVACLPVSMAQAQTNRGDSETARYTVKRGDNLFDLAAKYFRRQQDYRTVQRINRISDPRRIPVGTVLKVPYSLLKFRDESARVAAFRGTARISAKGKGARAPVLNETLNEGVGLATGAASSLSLAVSDGSTLTMPSNSVMRIVRLRRWLLTDSLDFDYALEEGAVRTKFNPARNDDDRYRVRTPSAVSAVRGTEFRTRYDDASNTSYVELVEGSLDISGKNRGNANLTPGFGAIVSGKALSKLELLPAPNFVEGSGNQQDMRLNFSVEPVAEAVGYRLIVSRDSGFIEVVEDVRGEDNRFTLQELADGDYFARMSALSDNGLEGMPSQVAFRRRLNSLSATVEETNSGFVFRWVGSGTGKKVYRLQIFKDDAPGQPPIVDEAGLTETSLTLSDLVPGSYRWRVGSTIFFDGKQEENWTEFQTIRMDDE</sequence>
<dbReference type="Proteomes" id="UP001302429">
    <property type="component" value="Chromosome"/>
</dbReference>
<dbReference type="RefSeq" id="WP_317083557.1">
    <property type="nucleotide sequence ID" value="NZ_CP136594.1"/>
</dbReference>
<accession>A0AA97I2V3</accession>
<dbReference type="InterPro" id="IPR016930">
    <property type="entry name" value="UCP029644"/>
</dbReference>
<reference evidence="3 4" key="1">
    <citation type="submission" date="2023-10" db="EMBL/GenBank/DDBJ databases">
        <title>Complete genome sequence of a Sphingomonadaceae bacterium.</title>
        <authorList>
            <person name="Yan C."/>
        </authorList>
    </citation>
    <scope>NUCLEOTIDE SEQUENCE [LARGE SCALE GENOMIC DNA]</scope>
    <source>
        <strain evidence="3 4">SCSIO 66989</strain>
    </source>
</reference>
<dbReference type="PIRSF" id="PIRSF029644">
    <property type="entry name" value="UCP029644"/>
    <property type="match status" value="1"/>
</dbReference>
<dbReference type="PROSITE" id="PS51782">
    <property type="entry name" value="LYSM"/>
    <property type="match status" value="1"/>
</dbReference>
<evidence type="ECO:0000256" key="1">
    <source>
        <dbReference type="SAM" id="SignalP"/>
    </source>
</evidence>
<dbReference type="PROSITE" id="PS51257">
    <property type="entry name" value="PROKAR_LIPOPROTEIN"/>
    <property type="match status" value="1"/>
</dbReference>
<dbReference type="CDD" id="cd00118">
    <property type="entry name" value="LysM"/>
    <property type="match status" value="1"/>
</dbReference>
<dbReference type="Pfam" id="PF04773">
    <property type="entry name" value="FecR"/>
    <property type="match status" value="1"/>
</dbReference>
<dbReference type="SMART" id="SM00257">
    <property type="entry name" value="LysM"/>
    <property type="match status" value="1"/>
</dbReference>
<dbReference type="Gene3D" id="2.60.40.10">
    <property type="entry name" value="Immunoglobulins"/>
    <property type="match status" value="2"/>
</dbReference>
<organism evidence="3 4">
    <name type="scientific">Alterisphingorhabdus coralli</name>
    <dbReference type="NCBI Taxonomy" id="3071408"/>
    <lineage>
        <taxon>Bacteria</taxon>
        <taxon>Pseudomonadati</taxon>
        <taxon>Pseudomonadota</taxon>
        <taxon>Alphaproteobacteria</taxon>
        <taxon>Sphingomonadales</taxon>
        <taxon>Sphingomonadaceae</taxon>
        <taxon>Alterisphingorhabdus (ex Yan et al. 2024)</taxon>
    </lineage>
</organism>
<dbReference type="Gene3D" id="2.60.120.1440">
    <property type="match status" value="1"/>
</dbReference>
<evidence type="ECO:0000259" key="2">
    <source>
        <dbReference type="PROSITE" id="PS51782"/>
    </source>
</evidence>
<dbReference type="InterPro" id="IPR018392">
    <property type="entry name" value="LysM"/>
</dbReference>
<keyword evidence="4" id="KW-1185">Reference proteome</keyword>
<dbReference type="SUPFAM" id="SSF54106">
    <property type="entry name" value="LysM domain"/>
    <property type="match status" value="1"/>
</dbReference>
<dbReference type="AlphaFoldDB" id="A0AA97I2V3"/>
<dbReference type="Pfam" id="PF01476">
    <property type="entry name" value="LysM"/>
    <property type="match status" value="1"/>
</dbReference>
<dbReference type="InterPro" id="IPR013783">
    <property type="entry name" value="Ig-like_fold"/>
</dbReference>
<feature type="domain" description="LysM" evidence="2">
    <location>
        <begin position="37"/>
        <end position="84"/>
    </location>
</feature>
<keyword evidence="1" id="KW-0732">Signal</keyword>
<dbReference type="EMBL" id="CP136594">
    <property type="protein sequence ID" value="WOE76100.1"/>
    <property type="molecule type" value="Genomic_DNA"/>
</dbReference>
<dbReference type="InterPro" id="IPR006860">
    <property type="entry name" value="FecR"/>
</dbReference>
<dbReference type="PANTHER" id="PTHR38731">
    <property type="entry name" value="LIPL45-RELATED LIPOPROTEIN-RELATED"/>
    <property type="match status" value="1"/>
</dbReference>
<evidence type="ECO:0000313" key="3">
    <source>
        <dbReference type="EMBL" id="WOE76100.1"/>
    </source>
</evidence>
<dbReference type="InterPro" id="IPR036779">
    <property type="entry name" value="LysM_dom_sf"/>
</dbReference>
<feature type="signal peptide" evidence="1">
    <location>
        <begin position="1"/>
        <end position="27"/>
    </location>
</feature>
<name>A0AA97I2V3_9SPHN</name>
<proteinExistence type="predicted"/>
<dbReference type="Gene3D" id="3.10.350.10">
    <property type="entry name" value="LysM domain"/>
    <property type="match status" value="1"/>
</dbReference>